<sequence>MKAESAGEKPVSESDLGNIVGRYPCGTGDAGDQIAPGVHVFSCITHDGRLSCGSGGSVNPYDFFFRLGE</sequence>
<dbReference type="EMBL" id="VSSQ01122274">
    <property type="protein sequence ID" value="MPN54235.1"/>
    <property type="molecule type" value="Genomic_DNA"/>
</dbReference>
<evidence type="ECO:0000313" key="1">
    <source>
        <dbReference type="EMBL" id="MPN54235.1"/>
    </source>
</evidence>
<proteinExistence type="predicted"/>
<gene>
    <name evidence="1" type="ORF">SDC9_201905</name>
</gene>
<name>A0A645IS64_9ZZZZ</name>
<accession>A0A645IS64</accession>
<reference evidence="1" key="1">
    <citation type="submission" date="2019-08" db="EMBL/GenBank/DDBJ databases">
        <authorList>
            <person name="Kucharzyk K."/>
            <person name="Murdoch R.W."/>
            <person name="Higgins S."/>
            <person name="Loffler F."/>
        </authorList>
    </citation>
    <scope>NUCLEOTIDE SEQUENCE</scope>
</reference>
<protein>
    <submittedName>
        <fullName evidence="1">Uncharacterized protein</fullName>
    </submittedName>
</protein>
<dbReference type="AlphaFoldDB" id="A0A645IS64"/>
<comment type="caution">
    <text evidence="1">The sequence shown here is derived from an EMBL/GenBank/DDBJ whole genome shotgun (WGS) entry which is preliminary data.</text>
</comment>
<organism evidence="1">
    <name type="scientific">bioreactor metagenome</name>
    <dbReference type="NCBI Taxonomy" id="1076179"/>
    <lineage>
        <taxon>unclassified sequences</taxon>
        <taxon>metagenomes</taxon>
        <taxon>ecological metagenomes</taxon>
    </lineage>
</organism>